<dbReference type="PANTHER" id="PTHR24304:SF2">
    <property type="entry name" value="24-HYDROXYCHOLESTEROL 7-ALPHA-HYDROXYLASE"/>
    <property type="match status" value="1"/>
</dbReference>
<comment type="similarity">
    <text evidence="2 7">Belongs to the cytochrome P450 family.</text>
</comment>
<evidence type="ECO:0000256" key="7">
    <source>
        <dbReference type="RuleBase" id="RU000461"/>
    </source>
</evidence>
<evidence type="ECO:0000256" key="4">
    <source>
        <dbReference type="ARBA" id="ARBA00022723"/>
    </source>
</evidence>
<dbReference type="GO" id="GO:0016705">
    <property type="term" value="F:oxidoreductase activity, acting on paired donors, with incorporation or reduction of molecular oxygen"/>
    <property type="evidence" value="ECO:0007669"/>
    <property type="project" value="InterPro"/>
</dbReference>
<dbReference type="InterPro" id="IPR036396">
    <property type="entry name" value="Cyt_P450_sf"/>
</dbReference>
<evidence type="ECO:0000256" key="5">
    <source>
        <dbReference type="ARBA" id="ARBA00023004"/>
    </source>
</evidence>
<dbReference type="AlphaFoldDB" id="A0A5M8PIK7"/>
<keyword evidence="3 6" id="KW-0349">Heme</keyword>
<dbReference type="GO" id="GO:0020037">
    <property type="term" value="F:heme binding"/>
    <property type="evidence" value="ECO:0007669"/>
    <property type="project" value="InterPro"/>
</dbReference>
<keyword evidence="4 6" id="KW-0479">Metal-binding</keyword>
<dbReference type="InterPro" id="IPR050529">
    <property type="entry name" value="CYP450_sterol_14alpha_dmase"/>
</dbReference>
<dbReference type="InterPro" id="IPR001128">
    <property type="entry name" value="Cyt_P450"/>
</dbReference>
<keyword evidence="7" id="KW-0560">Oxidoreductase</keyword>
<accession>A0A5M8PIK7</accession>
<dbReference type="InterPro" id="IPR002403">
    <property type="entry name" value="Cyt_P450_E_grp-IV"/>
</dbReference>
<gene>
    <name evidence="8" type="ORF">FRX48_06792</name>
</gene>
<evidence type="ECO:0000256" key="2">
    <source>
        <dbReference type="ARBA" id="ARBA00010617"/>
    </source>
</evidence>
<dbReference type="PRINTS" id="PR00465">
    <property type="entry name" value="EP450IV"/>
</dbReference>
<dbReference type="CDD" id="cd11040">
    <property type="entry name" value="CYP7_CYP8-like"/>
    <property type="match status" value="1"/>
</dbReference>
<comment type="cofactor">
    <cofactor evidence="1 6">
        <name>heme</name>
        <dbReference type="ChEBI" id="CHEBI:30413"/>
    </cofactor>
</comment>
<feature type="binding site" description="axial binding residue" evidence="6">
    <location>
        <position position="467"/>
    </location>
    <ligand>
        <name>heme</name>
        <dbReference type="ChEBI" id="CHEBI:30413"/>
    </ligand>
    <ligandPart>
        <name>Fe</name>
        <dbReference type="ChEBI" id="CHEBI:18248"/>
    </ligandPart>
</feature>
<evidence type="ECO:0000313" key="9">
    <source>
        <dbReference type="Proteomes" id="UP000324767"/>
    </source>
</evidence>
<keyword evidence="7" id="KW-0503">Monooxygenase</keyword>
<dbReference type="SUPFAM" id="SSF48264">
    <property type="entry name" value="Cytochrome P450"/>
    <property type="match status" value="1"/>
</dbReference>
<dbReference type="Proteomes" id="UP000324767">
    <property type="component" value="Unassembled WGS sequence"/>
</dbReference>
<evidence type="ECO:0000256" key="1">
    <source>
        <dbReference type="ARBA" id="ARBA00001971"/>
    </source>
</evidence>
<comment type="caution">
    <text evidence="8">The sequence shown here is derived from an EMBL/GenBank/DDBJ whole genome shotgun (WGS) entry which is preliminary data.</text>
</comment>
<evidence type="ECO:0000256" key="3">
    <source>
        <dbReference type="ARBA" id="ARBA00022617"/>
    </source>
</evidence>
<name>A0A5M8PIK7_9LECA</name>
<dbReference type="OrthoDB" id="1470350at2759"/>
<protein>
    <submittedName>
        <fullName evidence="8">Cytochrome P450</fullName>
    </submittedName>
</protein>
<sequence length="530" mass="59419">MFVHAVYEVFLNVSSSARLSQPVSLLVLFGILWITWRIWRFTLRPALHPNGPKEIPYLVPFVGHALAFYKNFNDLVAHGRQYLGNTDEPFTLTIAGERIYIVFSPEDVSAVYRNNTTLEFDTHVQGLFKSFDGSSDGIRKLRTPYHSKETESISAIDSDALPPSQDSVGLYIRQSYKQQLQPGDKLNVLEVKIMLSLTKSLDAVHEKCMSQGETTLSIIQLTKATLLDAGTAALYGDQLISISPDFITHFSAFDTNSWMLLYHYPAPLAAPCNIPKRKVLSAFTAFFSLPHSSRSEVAQFLQTIEAEQRKISLSNADIASSGFIFYWAINSSPWKLAFWLLSYILYDPQLHANILAETKPAIRPDAPGLVDVQHLVTHCPHLEATFNETLRLVAASTSIRNVIAPTSIGSKVLLPGSRLLMPYRPMHFSSKIFGPHTNQFNPSRFLRNPGLSKHPGFRPWGGGSTFCPGRFLARREICAFVVGLLHRFDVEVVEGETFPRRDEVTPNLGIMEPVKGDDLKVRFRVRPEGV</sequence>
<organism evidence="8 9">
    <name type="scientific">Lasallia pustulata</name>
    <dbReference type="NCBI Taxonomy" id="136370"/>
    <lineage>
        <taxon>Eukaryota</taxon>
        <taxon>Fungi</taxon>
        <taxon>Dikarya</taxon>
        <taxon>Ascomycota</taxon>
        <taxon>Pezizomycotina</taxon>
        <taxon>Lecanoromycetes</taxon>
        <taxon>OSLEUM clade</taxon>
        <taxon>Umbilicariomycetidae</taxon>
        <taxon>Umbilicariales</taxon>
        <taxon>Umbilicariaceae</taxon>
        <taxon>Lasallia</taxon>
    </lineage>
</organism>
<keyword evidence="5 6" id="KW-0408">Iron</keyword>
<dbReference type="Gene3D" id="1.10.630.10">
    <property type="entry name" value="Cytochrome P450"/>
    <property type="match status" value="1"/>
</dbReference>
<dbReference type="Pfam" id="PF00067">
    <property type="entry name" value="p450"/>
    <property type="match status" value="1"/>
</dbReference>
<dbReference type="GO" id="GO:0008395">
    <property type="term" value="F:steroid hydroxylase activity"/>
    <property type="evidence" value="ECO:0007669"/>
    <property type="project" value="TreeGrafter"/>
</dbReference>
<dbReference type="EMBL" id="VXIT01000011">
    <property type="protein sequence ID" value="KAA6409239.1"/>
    <property type="molecule type" value="Genomic_DNA"/>
</dbReference>
<reference evidence="8 9" key="1">
    <citation type="submission" date="2019-09" db="EMBL/GenBank/DDBJ databases">
        <title>The hologenome of the rock-dwelling lichen Lasallia pustulata.</title>
        <authorList>
            <person name="Greshake Tzovaras B."/>
            <person name="Segers F."/>
            <person name="Bicker A."/>
            <person name="Dal Grande F."/>
            <person name="Otte J."/>
            <person name="Hankeln T."/>
            <person name="Schmitt I."/>
            <person name="Ebersberger I."/>
        </authorList>
    </citation>
    <scope>NUCLEOTIDE SEQUENCE [LARGE SCALE GENOMIC DNA]</scope>
    <source>
        <strain evidence="8">A1-1</strain>
    </source>
</reference>
<dbReference type="InterPro" id="IPR017972">
    <property type="entry name" value="Cyt_P450_CS"/>
</dbReference>
<dbReference type="PANTHER" id="PTHR24304">
    <property type="entry name" value="CYTOCHROME P450 FAMILY 7"/>
    <property type="match status" value="1"/>
</dbReference>
<proteinExistence type="inferred from homology"/>
<dbReference type="PROSITE" id="PS00086">
    <property type="entry name" value="CYTOCHROME_P450"/>
    <property type="match status" value="1"/>
</dbReference>
<evidence type="ECO:0000256" key="6">
    <source>
        <dbReference type="PIRSR" id="PIRSR602403-1"/>
    </source>
</evidence>
<evidence type="ECO:0000313" key="8">
    <source>
        <dbReference type="EMBL" id="KAA6409239.1"/>
    </source>
</evidence>
<dbReference type="GO" id="GO:0005506">
    <property type="term" value="F:iron ion binding"/>
    <property type="evidence" value="ECO:0007669"/>
    <property type="project" value="InterPro"/>
</dbReference>